<organism evidence="14 15">
    <name type="scientific">Cladophialophora carrionii</name>
    <dbReference type="NCBI Taxonomy" id="86049"/>
    <lineage>
        <taxon>Eukaryota</taxon>
        <taxon>Fungi</taxon>
        <taxon>Dikarya</taxon>
        <taxon>Ascomycota</taxon>
        <taxon>Pezizomycotina</taxon>
        <taxon>Eurotiomycetes</taxon>
        <taxon>Chaetothyriomycetidae</taxon>
        <taxon>Chaetothyriales</taxon>
        <taxon>Herpotrichiellaceae</taxon>
        <taxon>Cladophialophora</taxon>
    </lineage>
</organism>
<comment type="similarity">
    <text evidence="3">Belongs to the acetyltransferase family. NAA40 subfamily.</text>
</comment>
<dbReference type="eggNOG" id="KOG2488">
    <property type="taxonomic scope" value="Eukaryota"/>
</dbReference>
<reference evidence="15" key="1">
    <citation type="submission" date="2015-07" db="EMBL/GenBank/DDBJ databases">
        <authorList>
            <person name="Teixeira M.M."/>
            <person name="Souza R.C."/>
            <person name="Almeida L.G."/>
            <person name="Vicente V.A."/>
            <person name="de Hoog S."/>
            <person name="Bocca A.L."/>
            <person name="de Almeida S.R."/>
            <person name="Vasconcelos A.T."/>
            <person name="Felipe M.S."/>
        </authorList>
    </citation>
    <scope>NUCLEOTIDE SEQUENCE [LARGE SCALE GENOMIC DNA]</scope>
    <source>
        <strain evidence="15">KSF</strain>
    </source>
</reference>
<dbReference type="PANTHER" id="PTHR20531">
    <property type="entry name" value="N-ALPHA-ACETYLTRANSFERASE 40"/>
    <property type="match status" value="1"/>
</dbReference>
<comment type="subcellular location">
    <subcellularLocation>
        <location evidence="2">Cytoplasm</location>
    </subcellularLocation>
    <subcellularLocation>
        <location evidence="1">Nucleus</location>
    </subcellularLocation>
</comment>
<evidence type="ECO:0000256" key="2">
    <source>
        <dbReference type="ARBA" id="ARBA00004496"/>
    </source>
</evidence>
<evidence type="ECO:0000259" key="13">
    <source>
        <dbReference type="PROSITE" id="PS51186"/>
    </source>
</evidence>
<keyword evidence="9" id="KW-0012">Acyltransferase</keyword>
<feature type="domain" description="N-acetyltransferase" evidence="13">
    <location>
        <begin position="59"/>
        <end position="227"/>
    </location>
</feature>
<feature type="region of interest" description="Disordered" evidence="12">
    <location>
        <begin position="1"/>
        <end position="27"/>
    </location>
</feature>
<dbReference type="GO" id="GO:0005634">
    <property type="term" value="C:nucleus"/>
    <property type="evidence" value="ECO:0007669"/>
    <property type="project" value="UniProtKB-SubCell"/>
</dbReference>
<dbReference type="Gene3D" id="3.40.630.30">
    <property type="match status" value="1"/>
</dbReference>
<name>A0A1C1CC39_9EURO</name>
<dbReference type="InterPro" id="IPR000182">
    <property type="entry name" value="GNAT_dom"/>
</dbReference>
<dbReference type="CDD" id="cd04301">
    <property type="entry name" value="NAT_SF"/>
    <property type="match status" value="1"/>
</dbReference>
<accession>A0A1C1CC39</accession>
<dbReference type="InterPro" id="IPR016181">
    <property type="entry name" value="Acyl_CoA_acyltransferase"/>
</dbReference>
<dbReference type="Pfam" id="PF00583">
    <property type="entry name" value="Acetyltransf_1"/>
    <property type="match status" value="1"/>
</dbReference>
<dbReference type="VEuPathDB" id="FungiDB:G647_10347"/>
<feature type="compositionally biased region" description="Basic and acidic residues" evidence="12">
    <location>
        <begin position="18"/>
        <end position="27"/>
    </location>
</feature>
<dbReference type="SUPFAM" id="SSF55729">
    <property type="entry name" value="Acyl-CoA N-acyltransferases (Nat)"/>
    <property type="match status" value="1"/>
</dbReference>
<dbReference type="Proteomes" id="UP000094526">
    <property type="component" value="Unassembled WGS sequence"/>
</dbReference>
<dbReference type="OrthoDB" id="424551at2759"/>
<keyword evidence="8" id="KW-0539">Nucleus</keyword>
<protein>
    <recommendedName>
        <fullName evidence="5">N-alpha-acetyltransferase 40</fullName>
        <ecNumber evidence="4">2.3.1.257</ecNumber>
    </recommendedName>
</protein>
<evidence type="ECO:0000256" key="10">
    <source>
        <dbReference type="ARBA" id="ARBA00047821"/>
    </source>
</evidence>
<dbReference type="STRING" id="86049.A0A1C1CC39"/>
<dbReference type="AlphaFoldDB" id="A0A1C1CC39"/>
<dbReference type="EC" id="2.3.1.257" evidence="4"/>
<evidence type="ECO:0000256" key="11">
    <source>
        <dbReference type="ARBA" id="ARBA00049524"/>
    </source>
</evidence>
<evidence type="ECO:0000313" key="14">
    <source>
        <dbReference type="EMBL" id="OCT46075.1"/>
    </source>
</evidence>
<evidence type="ECO:0000313" key="15">
    <source>
        <dbReference type="Proteomes" id="UP000094526"/>
    </source>
</evidence>
<dbReference type="PANTHER" id="PTHR20531:SF1">
    <property type="entry name" value="N-ALPHA-ACETYLTRANSFERASE 40"/>
    <property type="match status" value="1"/>
</dbReference>
<dbReference type="InterPro" id="IPR039949">
    <property type="entry name" value="NAA40"/>
</dbReference>
<dbReference type="VEuPathDB" id="FungiDB:CLCR_00516"/>
<sequence length="228" mass="26198">MSASKRAKRGTTWLSRKKSQDRADTEGKTVETVNALSCQEFFRKYDPHEARLKLLTSDPKLDSVGVDDAASLSESWREICLRLIEHTSAHDYENSDFGWSVSKKRKEMKLPDMKYITLFGQSTLAGFMSFMVTYEDGCEVLYIYEIHFFPQWQGKGLGKQLMDLAEQIARNIGLAKVMLTVFRANKRAVGWYTKLGYQEDDFSPGPRKLRNGTVKEPSYIILSKQLKR</sequence>
<evidence type="ECO:0000256" key="1">
    <source>
        <dbReference type="ARBA" id="ARBA00004123"/>
    </source>
</evidence>
<evidence type="ECO:0000256" key="5">
    <source>
        <dbReference type="ARBA" id="ARBA00015043"/>
    </source>
</evidence>
<evidence type="ECO:0000256" key="8">
    <source>
        <dbReference type="ARBA" id="ARBA00023242"/>
    </source>
</evidence>
<evidence type="ECO:0000256" key="4">
    <source>
        <dbReference type="ARBA" id="ARBA00012950"/>
    </source>
</evidence>
<evidence type="ECO:0000256" key="3">
    <source>
        <dbReference type="ARBA" id="ARBA00008870"/>
    </source>
</evidence>
<dbReference type="GO" id="GO:0005737">
    <property type="term" value="C:cytoplasm"/>
    <property type="evidence" value="ECO:0007669"/>
    <property type="project" value="UniProtKB-SubCell"/>
</dbReference>
<keyword evidence="15" id="KW-1185">Reference proteome</keyword>
<keyword evidence="7 14" id="KW-0808">Transferase</keyword>
<evidence type="ECO:0000256" key="6">
    <source>
        <dbReference type="ARBA" id="ARBA00022490"/>
    </source>
</evidence>
<dbReference type="GO" id="GO:1990189">
    <property type="term" value="F:protein N-terminal-serine acetyltransferase activity"/>
    <property type="evidence" value="ECO:0007669"/>
    <property type="project" value="UniProtKB-EC"/>
</dbReference>
<dbReference type="GO" id="GO:0010485">
    <property type="term" value="F:histone H4 acetyltransferase activity"/>
    <property type="evidence" value="ECO:0007669"/>
    <property type="project" value="InterPro"/>
</dbReference>
<dbReference type="PROSITE" id="PS51186">
    <property type="entry name" value="GNAT"/>
    <property type="match status" value="1"/>
</dbReference>
<evidence type="ECO:0000256" key="9">
    <source>
        <dbReference type="ARBA" id="ARBA00023315"/>
    </source>
</evidence>
<comment type="catalytic activity">
    <reaction evidence="10">
        <text>N-terminal L-seryl-[histone H2A] + acetyl-CoA = N-terminal N(alpha)-acetyl-L-seryl-[histone H2A] + CoA + H(+)</text>
        <dbReference type="Rhea" id="RHEA:50600"/>
        <dbReference type="Rhea" id="RHEA-COMP:12742"/>
        <dbReference type="Rhea" id="RHEA-COMP:12744"/>
        <dbReference type="ChEBI" id="CHEBI:15378"/>
        <dbReference type="ChEBI" id="CHEBI:57287"/>
        <dbReference type="ChEBI" id="CHEBI:57288"/>
        <dbReference type="ChEBI" id="CHEBI:64738"/>
        <dbReference type="ChEBI" id="CHEBI:83690"/>
        <dbReference type="EC" id="2.3.1.257"/>
    </reaction>
</comment>
<feature type="compositionally biased region" description="Basic residues" evidence="12">
    <location>
        <begin position="1"/>
        <end position="17"/>
    </location>
</feature>
<dbReference type="EMBL" id="LGRB01000017">
    <property type="protein sequence ID" value="OCT46075.1"/>
    <property type="molecule type" value="Genomic_DNA"/>
</dbReference>
<comment type="caution">
    <text evidence="14">The sequence shown here is derived from an EMBL/GenBank/DDBJ whole genome shotgun (WGS) entry which is preliminary data.</text>
</comment>
<evidence type="ECO:0000256" key="12">
    <source>
        <dbReference type="SAM" id="MobiDB-lite"/>
    </source>
</evidence>
<proteinExistence type="inferred from homology"/>
<comment type="catalytic activity">
    <reaction evidence="11">
        <text>N-terminal L-seryl-[histone H4] + acetyl-CoA = N-terminal N(alpha)-acetyl-L-seryl-[histone H4] + CoA + H(+)</text>
        <dbReference type="Rhea" id="RHEA:50596"/>
        <dbReference type="Rhea" id="RHEA-COMP:12740"/>
        <dbReference type="Rhea" id="RHEA-COMP:12743"/>
        <dbReference type="ChEBI" id="CHEBI:15378"/>
        <dbReference type="ChEBI" id="CHEBI:57287"/>
        <dbReference type="ChEBI" id="CHEBI:57288"/>
        <dbReference type="ChEBI" id="CHEBI:64738"/>
        <dbReference type="ChEBI" id="CHEBI:83690"/>
        <dbReference type="EC" id="2.3.1.257"/>
    </reaction>
</comment>
<evidence type="ECO:0000256" key="7">
    <source>
        <dbReference type="ARBA" id="ARBA00022679"/>
    </source>
</evidence>
<gene>
    <name evidence="14" type="ORF">CLCR_00516</name>
</gene>
<dbReference type="GO" id="GO:0043998">
    <property type="term" value="F:histone H2A acetyltransferase activity"/>
    <property type="evidence" value="ECO:0007669"/>
    <property type="project" value="InterPro"/>
</dbReference>
<keyword evidence="6" id="KW-0963">Cytoplasm</keyword>